<reference evidence="1 2" key="1">
    <citation type="submission" date="2024-01" db="EMBL/GenBank/DDBJ databases">
        <title>Genomic insights into the taxonomy and metabolism of the cyanobacterium Pannus brasiliensis CCIBt3594.</title>
        <authorList>
            <person name="Machado M."/>
            <person name="Botero N.B."/>
            <person name="Andreote A.P.D."/>
            <person name="Feitosa A.M.T."/>
            <person name="Popin R."/>
            <person name="Sivonen K."/>
            <person name="Fiore M.F."/>
        </authorList>
    </citation>
    <scope>NUCLEOTIDE SEQUENCE [LARGE SCALE GENOMIC DNA]</scope>
    <source>
        <strain evidence="1 2">CCIBt3594</strain>
    </source>
</reference>
<protein>
    <submittedName>
        <fullName evidence="1">DUF29 domain-containing protein</fullName>
    </submittedName>
</protein>
<sequence length="155" mass="18351">MDAETLYDRDFYLWIGTTINQLQVKQFQSVDLPNLIEELESMGGQEKRSMRNLLTRLLENLLKLGYWTAERERNENHWKGEILTFRRDIADEIEDSPGLKPYILEIFPDGYERSREEVSVRDRLPIETFPVTPIGSLEQVLDTKWFPAIESEEER</sequence>
<name>A0AAW9QF30_9CHRO</name>
<dbReference type="Gene3D" id="1.20.1220.20">
    <property type="entry name" value="Uncharcterised protein PF01724"/>
    <property type="match status" value="1"/>
</dbReference>
<dbReference type="Pfam" id="PF01724">
    <property type="entry name" value="DUF29"/>
    <property type="match status" value="1"/>
</dbReference>
<accession>A0AAW9QF30</accession>
<dbReference type="Proteomes" id="UP001328733">
    <property type="component" value="Unassembled WGS sequence"/>
</dbReference>
<dbReference type="PANTHER" id="PTHR34235:SF3">
    <property type="entry name" value="SLR1203 PROTEIN"/>
    <property type="match status" value="1"/>
</dbReference>
<gene>
    <name evidence="1" type="ORF">V0288_04705</name>
</gene>
<evidence type="ECO:0000313" key="2">
    <source>
        <dbReference type="Proteomes" id="UP001328733"/>
    </source>
</evidence>
<keyword evidence="2" id="KW-1185">Reference proteome</keyword>
<dbReference type="AlphaFoldDB" id="A0AAW9QF30"/>
<dbReference type="InterPro" id="IPR002636">
    <property type="entry name" value="DUF29"/>
</dbReference>
<evidence type="ECO:0000313" key="1">
    <source>
        <dbReference type="EMBL" id="MEG3436412.1"/>
    </source>
</evidence>
<dbReference type="EMBL" id="JBAFSM010000006">
    <property type="protein sequence ID" value="MEG3436412.1"/>
    <property type="molecule type" value="Genomic_DNA"/>
</dbReference>
<dbReference type="RefSeq" id="WP_332863868.1">
    <property type="nucleotide sequence ID" value="NZ_JBAFSM010000006.1"/>
</dbReference>
<comment type="caution">
    <text evidence="1">The sequence shown here is derived from an EMBL/GenBank/DDBJ whole genome shotgun (WGS) entry which is preliminary data.</text>
</comment>
<dbReference type="PANTHER" id="PTHR34235">
    <property type="entry name" value="SLR1203 PROTEIN-RELATED"/>
    <property type="match status" value="1"/>
</dbReference>
<proteinExistence type="predicted"/>
<organism evidence="1 2">
    <name type="scientific">Pannus brasiliensis CCIBt3594</name>
    <dbReference type="NCBI Taxonomy" id="1427578"/>
    <lineage>
        <taxon>Bacteria</taxon>
        <taxon>Bacillati</taxon>
        <taxon>Cyanobacteriota</taxon>
        <taxon>Cyanophyceae</taxon>
        <taxon>Oscillatoriophycideae</taxon>
        <taxon>Chroococcales</taxon>
        <taxon>Microcystaceae</taxon>
        <taxon>Pannus</taxon>
    </lineage>
</organism>